<evidence type="ECO:0000313" key="3">
    <source>
        <dbReference type="Proteomes" id="UP001279734"/>
    </source>
</evidence>
<feature type="compositionally biased region" description="Basic and acidic residues" evidence="1">
    <location>
        <begin position="1"/>
        <end position="19"/>
    </location>
</feature>
<sequence length="117" mass="12998">MEEGRLERSRFERRDHDTKMPGNGKTSNEEENMRISSKRSTKAEDGGENLLKENMRLASKQRATMERRCPARVSVRRRPEAAVMSRGGRSGPPETVAGDVTVDDGVVLRVKDLGNGG</sequence>
<name>A0AAD3Y3A7_NEPGR</name>
<gene>
    <name evidence="2" type="ORF">Nepgr_027627</name>
</gene>
<feature type="compositionally biased region" description="Basic and acidic residues" evidence="1">
    <location>
        <begin position="41"/>
        <end position="55"/>
    </location>
</feature>
<dbReference type="EMBL" id="BSYO01000030">
    <property type="protein sequence ID" value="GMH25784.1"/>
    <property type="molecule type" value="Genomic_DNA"/>
</dbReference>
<organism evidence="2 3">
    <name type="scientific">Nepenthes gracilis</name>
    <name type="common">Slender pitcher plant</name>
    <dbReference type="NCBI Taxonomy" id="150966"/>
    <lineage>
        <taxon>Eukaryota</taxon>
        <taxon>Viridiplantae</taxon>
        <taxon>Streptophyta</taxon>
        <taxon>Embryophyta</taxon>
        <taxon>Tracheophyta</taxon>
        <taxon>Spermatophyta</taxon>
        <taxon>Magnoliopsida</taxon>
        <taxon>eudicotyledons</taxon>
        <taxon>Gunneridae</taxon>
        <taxon>Pentapetalae</taxon>
        <taxon>Caryophyllales</taxon>
        <taxon>Nepenthaceae</taxon>
        <taxon>Nepenthes</taxon>
    </lineage>
</organism>
<accession>A0AAD3Y3A7</accession>
<evidence type="ECO:0000256" key="1">
    <source>
        <dbReference type="SAM" id="MobiDB-lite"/>
    </source>
</evidence>
<dbReference type="AlphaFoldDB" id="A0AAD3Y3A7"/>
<protein>
    <submittedName>
        <fullName evidence="2">Uncharacterized protein</fullName>
    </submittedName>
</protein>
<proteinExistence type="predicted"/>
<evidence type="ECO:0000313" key="2">
    <source>
        <dbReference type="EMBL" id="GMH25784.1"/>
    </source>
</evidence>
<dbReference type="Proteomes" id="UP001279734">
    <property type="component" value="Unassembled WGS sequence"/>
</dbReference>
<keyword evidence="3" id="KW-1185">Reference proteome</keyword>
<feature type="region of interest" description="Disordered" evidence="1">
    <location>
        <begin position="1"/>
        <end position="99"/>
    </location>
</feature>
<comment type="caution">
    <text evidence="2">The sequence shown here is derived from an EMBL/GenBank/DDBJ whole genome shotgun (WGS) entry which is preliminary data.</text>
</comment>
<reference evidence="2" key="1">
    <citation type="submission" date="2023-05" db="EMBL/GenBank/DDBJ databases">
        <title>Nepenthes gracilis genome sequencing.</title>
        <authorList>
            <person name="Fukushima K."/>
        </authorList>
    </citation>
    <scope>NUCLEOTIDE SEQUENCE</scope>
    <source>
        <strain evidence="2">SING2019-196</strain>
    </source>
</reference>